<comment type="caution">
    <text evidence="6">The sequence shown here is derived from an EMBL/GenBank/DDBJ whole genome shotgun (WGS) entry which is preliminary data.</text>
</comment>
<reference evidence="6" key="1">
    <citation type="submission" date="2022-04" db="EMBL/GenBank/DDBJ databases">
        <title>Roseomonas acroporae sp. nov., isolated from coral Acropora digitifera.</title>
        <authorList>
            <person name="Sun H."/>
        </authorList>
    </citation>
    <scope>NUCLEOTIDE SEQUENCE</scope>
    <source>
        <strain evidence="6">NAR14</strain>
    </source>
</reference>
<dbReference type="InterPro" id="IPR001694">
    <property type="entry name" value="NADH_UbQ_OxRdtase_su1/FPO"/>
</dbReference>
<protein>
    <submittedName>
        <fullName evidence="6">NADH-quinone oxidoreductase subunit H</fullName>
        <ecNumber evidence="6">1.6.5.11</ecNumber>
    </submittedName>
</protein>
<evidence type="ECO:0000313" key="6">
    <source>
        <dbReference type="EMBL" id="MCK8785384.1"/>
    </source>
</evidence>
<feature type="transmembrane region" description="Helical" evidence="5">
    <location>
        <begin position="74"/>
        <end position="94"/>
    </location>
</feature>
<feature type="transmembrane region" description="Helical" evidence="5">
    <location>
        <begin position="179"/>
        <end position="196"/>
    </location>
</feature>
<dbReference type="RefSeq" id="WP_248667506.1">
    <property type="nucleotide sequence ID" value="NZ_JALPRX010000057.1"/>
</dbReference>
<feature type="transmembrane region" description="Helical" evidence="5">
    <location>
        <begin position="228"/>
        <end position="251"/>
    </location>
</feature>
<keyword evidence="2 5" id="KW-0812">Transmembrane</keyword>
<feature type="transmembrane region" description="Helical" evidence="5">
    <location>
        <begin position="12"/>
        <end position="35"/>
    </location>
</feature>
<dbReference type="EC" id="1.6.5.11" evidence="6"/>
<dbReference type="Proteomes" id="UP001139516">
    <property type="component" value="Unassembled WGS sequence"/>
</dbReference>
<evidence type="ECO:0000256" key="4">
    <source>
        <dbReference type="ARBA" id="ARBA00023136"/>
    </source>
</evidence>
<evidence type="ECO:0000256" key="3">
    <source>
        <dbReference type="ARBA" id="ARBA00022989"/>
    </source>
</evidence>
<keyword evidence="3 5" id="KW-1133">Transmembrane helix</keyword>
<evidence type="ECO:0000313" key="7">
    <source>
        <dbReference type="Proteomes" id="UP001139516"/>
    </source>
</evidence>
<dbReference type="GO" id="GO:0016491">
    <property type="term" value="F:oxidoreductase activity"/>
    <property type="evidence" value="ECO:0007669"/>
    <property type="project" value="UniProtKB-KW"/>
</dbReference>
<evidence type="ECO:0000256" key="2">
    <source>
        <dbReference type="ARBA" id="ARBA00022692"/>
    </source>
</evidence>
<keyword evidence="7" id="KW-1185">Reference proteome</keyword>
<dbReference type="PANTHER" id="PTHR43359">
    <property type="entry name" value="FORMATE HYDROGENLYASE SUBUNIT 4"/>
    <property type="match status" value="1"/>
</dbReference>
<name>A0A9X2BWX7_9PROT</name>
<feature type="transmembrane region" description="Helical" evidence="5">
    <location>
        <begin position="263"/>
        <end position="286"/>
    </location>
</feature>
<gene>
    <name evidence="6" type="ORF">M0638_13420</name>
</gene>
<sequence>MATPLSLLGAVLAQILHVALVLVAAPFLLGVLEWLRARLLGFRGASPRQPWRDLLRLLRKRPVLAESASWISRAAPYAAVAATAVAAALVPGFARGMALAPLSDLLVVAGLLGVARVALALAGMDAGTAFGGLGAAREMAFAAFAEPALLLAAMSFAILTGSTNIDFIATAFAGGAPGLRVSLALALLALLAVALAENGRIPVDNPATHLELTMVHEAMLLEASGRHLALWQYAAALRLLLWLALLNALFLPYGTAPAAAGPLAWVVAAVLWAGRMLLLAAALAVFERAIAKMRVFRVPEFLGAALLLGLLGAVLLFVSTGLT</sequence>
<feature type="transmembrane region" description="Helical" evidence="5">
    <location>
        <begin position="106"/>
        <end position="127"/>
    </location>
</feature>
<organism evidence="6 7">
    <name type="scientific">Roseomonas acroporae</name>
    <dbReference type="NCBI Taxonomy" id="2937791"/>
    <lineage>
        <taxon>Bacteria</taxon>
        <taxon>Pseudomonadati</taxon>
        <taxon>Pseudomonadota</taxon>
        <taxon>Alphaproteobacteria</taxon>
        <taxon>Acetobacterales</taxon>
        <taxon>Roseomonadaceae</taxon>
        <taxon>Roseomonas</taxon>
    </lineage>
</organism>
<dbReference type="Pfam" id="PF00146">
    <property type="entry name" value="NADHdh"/>
    <property type="match status" value="1"/>
</dbReference>
<comment type="subcellular location">
    <subcellularLocation>
        <location evidence="1">Membrane</location>
        <topology evidence="1">Multi-pass membrane protein</topology>
    </subcellularLocation>
</comment>
<keyword evidence="4 5" id="KW-0472">Membrane</keyword>
<accession>A0A9X2BWX7</accession>
<feature type="transmembrane region" description="Helical" evidence="5">
    <location>
        <begin position="139"/>
        <end position="159"/>
    </location>
</feature>
<dbReference type="GO" id="GO:0005886">
    <property type="term" value="C:plasma membrane"/>
    <property type="evidence" value="ECO:0007669"/>
    <property type="project" value="TreeGrafter"/>
</dbReference>
<evidence type="ECO:0000256" key="5">
    <source>
        <dbReference type="SAM" id="Phobius"/>
    </source>
</evidence>
<dbReference type="PANTHER" id="PTHR43359:SF1">
    <property type="entry name" value="FORMATE HYDROGENLYASE SUBUNIT 4-RELATED"/>
    <property type="match status" value="1"/>
</dbReference>
<dbReference type="EMBL" id="JALPRX010000057">
    <property type="protein sequence ID" value="MCK8785384.1"/>
    <property type="molecule type" value="Genomic_DNA"/>
</dbReference>
<proteinExistence type="predicted"/>
<feature type="transmembrane region" description="Helical" evidence="5">
    <location>
        <begin position="298"/>
        <end position="318"/>
    </location>
</feature>
<dbReference type="InterPro" id="IPR052561">
    <property type="entry name" value="ComplexI_Subunit1"/>
</dbReference>
<dbReference type="AlphaFoldDB" id="A0A9X2BWX7"/>
<keyword evidence="6" id="KW-0560">Oxidoreductase</keyword>
<evidence type="ECO:0000256" key="1">
    <source>
        <dbReference type="ARBA" id="ARBA00004141"/>
    </source>
</evidence>